<dbReference type="InterPro" id="IPR052400">
    <property type="entry name" value="Zn2-C6_fungal_TF"/>
</dbReference>
<evidence type="ECO:0000256" key="2">
    <source>
        <dbReference type="SAM" id="MobiDB-lite"/>
    </source>
</evidence>
<accession>A0ABR2Y0Z5</accession>
<keyword evidence="5" id="KW-1185">Reference proteome</keyword>
<dbReference type="SMART" id="SM00066">
    <property type="entry name" value="GAL4"/>
    <property type="match status" value="1"/>
</dbReference>
<evidence type="ECO:0000256" key="1">
    <source>
        <dbReference type="ARBA" id="ARBA00023242"/>
    </source>
</evidence>
<sequence length="444" mass="49762">MSSQDEPRRAKVGFKKSRNGCLICRRRRVKCDETRPLCGQCCRLKLDCAWSAESSSAPTATGAREPHPLPDVSSDASSMELALDASRDVGMEIAGDLTEVLGRGPADVASFINALDQQHVDIPESRERRILEHRLMQNFLHRLSKPFPTNPAQEWADLWSKTVPSLALDNDNLLYALLSSSATHLLRDNPEDAELFAARQNYLILAMREQRKAVSNLTVDKTDAICFTSLTILVNSFAMLQERDLNPYSPPMDWIYMGRGAGTLIWASVDAITKPGAASKLSLPIIAFSYPYFGHDQSYWNPEFRKNFTGLLTQTIASGDNWDSETREAYEKTLSYIGSMQKAIDSGEPEYAICRRIQFFSIIVPEKFVQMLGEQRPRALVVIAHFFATVAQVGGVWWLEESPTGAKRTATREIEAIYTVIPVEWHGHMVWPLDKAGLGRADNF</sequence>
<dbReference type="InterPro" id="IPR036864">
    <property type="entry name" value="Zn2-C6_fun-type_DNA-bd_sf"/>
</dbReference>
<dbReference type="EMBL" id="JARVKM010000010">
    <property type="protein sequence ID" value="KAK9779559.1"/>
    <property type="molecule type" value="Genomic_DNA"/>
</dbReference>
<dbReference type="Proteomes" id="UP001465668">
    <property type="component" value="Unassembled WGS sequence"/>
</dbReference>
<dbReference type="PANTHER" id="PTHR47657:SF14">
    <property type="entry name" value="ZN(2)-C6 FUNGAL-TYPE DOMAIN-CONTAINING PROTEIN"/>
    <property type="match status" value="1"/>
</dbReference>
<evidence type="ECO:0000259" key="3">
    <source>
        <dbReference type="PROSITE" id="PS50048"/>
    </source>
</evidence>
<dbReference type="PROSITE" id="PS00463">
    <property type="entry name" value="ZN2_CY6_FUNGAL_1"/>
    <property type="match status" value="1"/>
</dbReference>
<evidence type="ECO:0000313" key="5">
    <source>
        <dbReference type="Proteomes" id="UP001465668"/>
    </source>
</evidence>
<name>A0ABR2Y0Z5_9PEZI</name>
<feature type="domain" description="Zn(2)-C6 fungal-type" evidence="3">
    <location>
        <begin position="20"/>
        <end position="50"/>
    </location>
</feature>
<dbReference type="InterPro" id="IPR021858">
    <property type="entry name" value="Fun_TF"/>
</dbReference>
<gene>
    <name evidence="4" type="ORF">SCAR479_03625</name>
</gene>
<evidence type="ECO:0000313" key="4">
    <source>
        <dbReference type="EMBL" id="KAK9779559.1"/>
    </source>
</evidence>
<dbReference type="SUPFAM" id="SSF57701">
    <property type="entry name" value="Zn2/Cys6 DNA-binding domain"/>
    <property type="match status" value="1"/>
</dbReference>
<dbReference type="Gene3D" id="4.10.240.10">
    <property type="entry name" value="Zn(2)-C6 fungal-type DNA-binding domain"/>
    <property type="match status" value="1"/>
</dbReference>
<organism evidence="4 5">
    <name type="scientific">Seiridium cardinale</name>
    <dbReference type="NCBI Taxonomy" id="138064"/>
    <lineage>
        <taxon>Eukaryota</taxon>
        <taxon>Fungi</taxon>
        <taxon>Dikarya</taxon>
        <taxon>Ascomycota</taxon>
        <taxon>Pezizomycotina</taxon>
        <taxon>Sordariomycetes</taxon>
        <taxon>Xylariomycetidae</taxon>
        <taxon>Amphisphaeriales</taxon>
        <taxon>Sporocadaceae</taxon>
        <taxon>Seiridium</taxon>
    </lineage>
</organism>
<proteinExistence type="predicted"/>
<dbReference type="PROSITE" id="PS50048">
    <property type="entry name" value="ZN2_CY6_FUNGAL_2"/>
    <property type="match status" value="1"/>
</dbReference>
<keyword evidence="1" id="KW-0539">Nucleus</keyword>
<dbReference type="PANTHER" id="PTHR47657">
    <property type="entry name" value="STEROL REGULATORY ELEMENT-BINDING PROTEIN ECM22"/>
    <property type="match status" value="1"/>
</dbReference>
<comment type="caution">
    <text evidence="4">The sequence shown here is derived from an EMBL/GenBank/DDBJ whole genome shotgun (WGS) entry which is preliminary data.</text>
</comment>
<dbReference type="Pfam" id="PF11951">
    <property type="entry name" value="Fungal_trans_2"/>
    <property type="match status" value="1"/>
</dbReference>
<protein>
    <submittedName>
        <fullName evidence="4">Zn(2)-C6 fungal-type domain-containing protein</fullName>
    </submittedName>
</protein>
<reference evidence="4 5" key="1">
    <citation type="submission" date="2024-02" db="EMBL/GenBank/DDBJ databases">
        <title>First draft genome assembly of two strains of Seiridium cardinale.</title>
        <authorList>
            <person name="Emiliani G."/>
            <person name="Scali E."/>
        </authorList>
    </citation>
    <scope>NUCLEOTIDE SEQUENCE [LARGE SCALE GENOMIC DNA]</scope>
    <source>
        <strain evidence="4 5">BM-138-000479</strain>
    </source>
</reference>
<dbReference type="Pfam" id="PF00172">
    <property type="entry name" value="Zn_clus"/>
    <property type="match status" value="1"/>
</dbReference>
<dbReference type="InterPro" id="IPR001138">
    <property type="entry name" value="Zn2Cys6_DnaBD"/>
</dbReference>
<dbReference type="CDD" id="cd00067">
    <property type="entry name" value="GAL4"/>
    <property type="match status" value="1"/>
</dbReference>
<feature type="region of interest" description="Disordered" evidence="2">
    <location>
        <begin position="56"/>
        <end position="77"/>
    </location>
</feature>